<dbReference type="GO" id="GO:0043590">
    <property type="term" value="C:bacterial nucleoid"/>
    <property type="evidence" value="ECO:0007669"/>
    <property type="project" value="TreeGrafter"/>
</dbReference>
<evidence type="ECO:0000256" key="3">
    <source>
        <dbReference type="ARBA" id="ARBA00022763"/>
    </source>
</evidence>
<sequence length="256" mass="28716">MEWTGEAIILGARKHGEADVILEVMTAERGRHLGLVRGGRSRRRQPMLQPGNEVQVTWRARLADHLGVFTVDPIRSRAAELMASSIGLHGVQHLAGLIRLLPERDPHARLYEAFKVVLDHLDRFDVAGPLIIRFELELLNDLGFGLDLTTCAATGTREDLAWVSPKSARAVSREAGEPYRDKLLPLPPFLAEGQRQPGSEITYRDLLDGFRLTDFFLSRNIYEPRGLKTGDLRAGLIAALEKKYRAEFPWNFDTTG</sequence>
<organism evidence="9 10">
    <name type="scientific">Roseibium aggregatum</name>
    <dbReference type="NCBI Taxonomy" id="187304"/>
    <lineage>
        <taxon>Bacteria</taxon>
        <taxon>Pseudomonadati</taxon>
        <taxon>Pseudomonadota</taxon>
        <taxon>Alphaproteobacteria</taxon>
        <taxon>Hyphomicrobiales</taxon>
        <taxon>Stappiaceae</taxon>
        <taxon>Roseibium</taxon>
    </lineage>
</organism>
<keyword evidence="5 7" id="KW-0234">DNA repair</keyword>
<evidence type="ECO:0000313" key="10">
    <source>
        <dbReference type="Proteomes" id="UP000598467"/>
    </source>
</evidence>
<evidence type="ECO:0000256" key="1">
    <source>
        <dbReference type="ARBA" id="ARBA00007452"/>
    </source>
</evidence>
<dbReference type="InterPro" id="IPR022572">
    <property type="entry name" value="DNA_rep/recomb_RecO_N"/>
</dbReference>
<protein>
    <recommendedName>
        <fullName evidence="2 7">DNA repair protein RecO</fullName>
    </recommendedName>
    <alternativeName>
        <fullName evidence="6 7">Recombination protein O</fullName>
    </alternativeName>
</protein>
<dbReference type="InterPro" id="IPR003717">
    <property type="entry name" value="RecO"/>
</dbReference>
<gene>
    <name evidence="7 9" type="primary">recO</name>
    <name evidence="9" type="ORF">HK439_01920</name>
</gene>
<dbReference type="InterPro" id="IPR012340">
    <property type="entry name" value="NA-bd_OB-fold"/>
</dbReference>
<keyword evidence="3 7" id="KW-0227">DNA damage</keyword>
<comment type="caution">
    <text evidence="9">The sequence shown here is derived from an EMBL/GenBank/DDBJ whole genome shotgun (WGS) entry which is preliminary data.</text>
</comment>
<dbReference type="Pfam" id="PF11967">
    <property type="entry name" value="RecO_N"/>
    <property type="match status" value="1"/>
</dbReference>
<reference evidence="9" key="1">
    <citation type="submission" date="2020-05" db="EMBL/GenBank/DDBJ databases">
        <title>Identification of trans-AT polyketide cluster in two marine bacteria, producers of a novel glutaramide-containing polyketide sesbanimide D and analogs.</title>
        <authorList>
            <person name="Kacar D."/>
            <person name="Rodriguez P."/>
            <person name="Canedo L."/>
            <person name="Gonzalez E."/>
            <person name="Galan B."/>
            <person name="De La Calle F."/>
            <person name="Garcia J.L."/>
        </authorList>
    </citation>
    <scope>NUCLEOTIDE SEQUENCE</scope>
    <source>
        <strain evidence="9">PHM038</strain>
    </source>
</reference>
<dbReference type="InterPro" id="IPR042242">
    <property type="entry name" value="RecO_C"/>
</dbReference>
<dbReference type="Proteomes" id="UP000598467">
    <property type="component" value="Unassembled WGS sequence"/>
</dbReference>
<name>A0A926S4E5_9HYPH</name>
<dbReference type="PANTHER" id="PTHR33991">
    <property type="entry name" value="DNA REPAIR PROTEIN RECO"/>
    <property type="match status" value="1"/>
</dbReference>
<dbReference type="Gene3D" id="2.40.50.140">
    <property type="entry name" value="Nucleic acid-binding proteins"/>
    <property type="match status" value="1"/>
</dbReference>
<evidence type="ECO:0000256" key="5">
    <source>
        <dbReference type="ARBA" id="ARBA00023204"/>
    </source>
</evidence>
<accession>A0A926S4E5</accession>
<evidence type="ECO:0000256" key="7">
    <source>
        <dbReference type="HAMAP-Rule" id="MF_00201"/>
    </source>
</evidence>
<evidence type="ECO:0000256" key="2">
    <source>
        <dbReference type="ARBA" id="ARBA00021310"/>
    </source>
</evidence>
<dbReference type="GO" id="GO:0006310">
    <property type="term" value="P:DNA recombination"/>
    <property type="evidence" value="ECO:0007669"/>
    <property type="project" value="UniProtKB-UniRule"/>
</dbReference>
<dbReference type="HAMAP" id="MF_00201">
    <property type="entry name" value="RecO"/>
    <property type="match status" value="1"/>
</dbReference>
<dbReference type="Gene3D" id="1.20.1440.120">
    <property type="entry name" value="Recombination protein O, C-terminal domain"/>
    <property type="match status" value="1"/>
</dbReference>
<dbReference type="AlphaFoldDB" id="A0A926S4E5"/>
<dbReference type="RefSeq" id="WP_190289672.1">
    <property type="nucleotide sequence ID" value="NZ_JABFCZ010000002.1"/>
</dbReference>
<comment type="similarity">
    <text evidence="1 7">Belongs to the RecO family.</text>
</comment>
<evidence type="ECO:0000256" key="4">
    <source>
        <dbReference type="ARBA" id="ARBA00023172"/>
    </source>
</evidence>
<keyword evidence="4 7" id="KW-0233">DNA recombination</keyword>
<dbReference type="GO" id="GO:0006302">
    <property type="term" value="P:double-strand break repair"/>
    <property type="evidence" value="ECO:0007669"/>
    <property type="project" value="TreeGrafter"/>
</dbReference>
<dbReference type="NCBIfam" id="TIGR00613">
    <property type="entry name" value="reco"/>
    <property type="match status" value="1"/>
</dbReference>
<proteinExistence type="inferred from homology"/>
<evidence type="ECO:0000313" key="9">
    <source>
        <dbReference type="EMBL" id="MBD1545005.1"/>
    </source>
</evidence>
<feature type="domain" description="DNA replication/recombination mediator RecO N-terminal" evidence="8">
    <location>
        <begin position="1"/>
        <end position="74"/>
    </location>
</feature>
<dbReference type="PANTHER" id="PTHR33991:SF1">
    <property type="entry name" value="DNA REPAIR PROTEIN RECO"/>
    <property type="match status" value="1"/>
</dbReference>
<dbReference type="SUPFAM" id="SSF50249">
    <property type="entry name" value="Nucleic acid-binding proteins"/>
    <property type="match status" value="1"/>
</dbReference>
<evidence type="ECO:0000256" key="6">
    <source>
        <dbReference type="ARBA" id="ARBA00033409"/>
    </source>
</evidence>
<dbReference type="EMBL" id="JABFCZ010000002">
    <property type="protein sequence ID" value="MBD1545005.1"/>
    <property type="molecule type" value="Genomic_DNA"/>
</dbReference>
<dbReference type="SUPFAM" id="SSF57863">
    <property type="entry name" value="ArfGap/RecO-like zinc finger"/>
    <property type="match status" value="1"/>
</dbReference>
<dbReference type="Pfam" id="PF02565">
    <property type="entry name" value="RecO_C"/>
    <property type="match status" value="1"/>
</dbReference>
<evidence type="ECO:0000259" key="8">
    <source>
        <dbReference type="Pfam" id="PF11967"/>
    </source>
</evidence>
<dbReference type="InterPro" id="IPR037278">
    <property type="entry name" value="ARFGAP/RecO"/>
</dbReference>
<comment type="function">
    <text evidence="7">Involved in DNA repair and RecF pathway recombination.</text>
</comment>